<protein>
    <submittedName>
        <fullName evidence="2">Uncharacterized protein</fullName>
    </submittedName>
</protein>
<keyword evidence="1" id="KW-1185">Reference proteome</keyword>
<dbReference type="WBParaSite" id="MhA1_Contig1367.frz3.gene1">
    <property type="protein sequence ID" value="MhA1_Contig1367.frz3.gene1"/>
    <property type="gene ID" value="MhA1_Contig1367.frz3.gene1"/>
</dbReference>
<dbReference type="AlphaFoldDB" id="A0A1I8B5G2"/>
<accession>A0A1I8B5G2</accession>
<sequence length="98" mass="11746">MKQNKNLSTEMLVDIFKAIKTCPNELKLLLFKKNNQKDENKILNQHWNKYTIKMLTFSLIIYINVNKAFKIRKVNFDNVKYQMIQELLSKSLTCFINE</sequence>
<reference evidence="2" key="1">
    <citation type="submission" date="2016-11" db="UniProtKB">
        <authorList>
            <consortium name="WormBaseParasite"/>
        </authorList>
    </citation>
    <scope>IDENTIFICATION</scope>
</reference>
<proteinExistence type="predicted"/>
<evidence type="ECO:0000313" key="1">
    <source>
        <dbReference type="Proteomes" id="UP000095281"/>
    </source>
</evidence>
<evidence type="ECO:0000313" key="2">
    <source>
        <dbReference type="WBParaSite" id="MhA1_Contig1367.frz3.gene1"/>
    </source>
</evidence>
<dbReference type="Proteomes" id="UP000095281">
    <property type="component" value="Unplaced"/>
</dbReference>
<name>A0A1I8B5G2_MELHA</name>
<organism evidence="1 2">
    <name type="scientific">Meloidogyne hapla</name>
    <name type="common">Root-knot nematode worm</name>
    <dbReference type="NCBI Taxonomy" id="6305"/>
    <lineage>
        <taxon>Eukaryota</taxon>
        <taxon>Metazoa</taxon>
        <taxon>Ecdysozoa</taxon>
        <taxon>Nematoda</taxon>
        <taxon>Chromadorea</taxon>
        <taxon>Rhabditida</taxon>
        <taxon>Tylenchina</taxon>
        <taxon>Tylenchomorpha</taxon>
        <taxon>Tylenchoidea</taxon>
        <taxon>Meloidogynidae</taxon>
        <taxon>Meloidogyninae</taxon>
        <taxon>Meloidogyne</taxon>
    </lineage>
</organism>